<protein>
    <submittedName>
        <fullName evidence="1">Uncharacterized protein</fullName>
    </submittedName>
</protein>
<evidence type="ECO:0000313" key="1">
    <source>
        <dbReference type="EMBL" id="SVN66342.1"/>
    </source>
</evidence>
<evidence type="ECO:0000313" key="2">
    <source>
        <dbReference type="EMBL" id="SWF76517.1"/>
    </source>
</evidence>
<organism evidence="1 3">
    <name type="scientific">Klebsiella pneumoniae</name>
    <dbReference type="NCBI Taxonomy" id="573"/>
    <lineage>
        <taxon>Bacteria</taxon>
        <taxon>Pseudomonadati</taxon>
        <taxon>Pseudomonadota</taxon>
        <taxon>Gammaproteobacteria</taxon>
        <taxon>Enterobacterales</taxon>
        <taxon>Enterobacteriaceae</taxon>
        <taxon>Klebsiella/Raoultella group</taxon>
        <taxon>Klebsiella</taxon>
        <taxon>Klebsiella pneumoniae complex</taxon>
    </lineage>
</organism>
<dbReference type="Proteomes" id="UP000259364">
    <property type="component" value="Unassembled WGS sequence"/>
</dbReference>
<reference evidence="3 4" key="1">
    <citation type="submission" date="2018-08" db="EMBL/GenBank/DDBJ databases">
        <authorList>
            <consortium name="Pathogen Informatics"/>
        </authorList>
    </citation>
    <scope>NUCLEOTIDE SEQUENCE [LARGE SCALE GENOMIC DNA]</scope>
    <source>
        <strain evidence="1 3">EuSCAPE_GR003</strain>
        <strain evidence="2 4">EuSCAPE_UK014</strain>
    </source>
</reference>
<proteinExistence type="predicted"/>
<dbReference type="Proteomes" id="UP000258905">
    <property type="component" value="Unassembled WGS sequence"/>
</dbReference>
<dbReference type="EMBL" id="UIUC01000022">
    <property type="protein sequence ID" value="SVN66342.1"/>
    <property type="molecule type" value="Genomic_DNA"/>
</dbReference>
<comment type="caution">
    <text evidence="1">The sequence shown here is derived from an EMBL/GenBank/DDBJ whole genome shotgun (WGS) entry which is preliminary data.</text>
</comment>
<evidence type="ECO:0000313" key="4">
    <source>
        <dbReference type="Proteomes" id="UP000259364"/>
    </source>
</evidence>
<accession>A0A3B0NBM3</accession>
<dbReference type="EMBL" id="UJHH01000027">
    <property type="protein sequence ID" value="SWF76517.1"/>
    <property type="molecule type" value="Genomic_DNA"/>
</dbReference>
<name>A0A0J2GWG4_KLEPN</name>
<sequence length="88" mass="9862">MQVCEQAMAVMLAKLPTRPFAGMTQIRFKGFGLRHLSPHGTPLGSAMLYDIHLLNTITAPPCRRMMVMGDSQRFSARNSFVVGAEYRF</sequence>
<evidence type="ECO:0000313" key="3">
    <source>
        <dbReference type="Proteomes" id="UP000258905"/>
    </source>
</evidence>
<dbReference type="AlphaFoldDB" id="A0A0J2GWG4"/>
<gene>
    <name evidence="1" type="ORF">SAMEA3649591_04393</name>
    <name evidence="2" type="ORF">SAMEA3720909_04589</name>
</gene>
<accession>A0A0J2GWG4</accession>